<dbReference type="Proteomes" id="UP001596303">
    <property type="component" value="Unassembled WGS sequence"/>
</dbReference>
<keyword evidence="1" id="KW-0732">Signal</keyword>
<evidence type="ECO:0000313" key="3">
    <source>
        <dbReference type="Proteomes" id="UP001596303"/>
    </source>
</evidence>
<name>A0ABW1S6E9_9PROT</name>
<gene>
    <name evidence="2" type="ORF">ACFQDM_03500</name>
</gene>
<organism evidence="2 3">
    <name type="scientific">Ponticaulis profundi</name>
    <dbReference type="NCBI Taxonomy" id="2665222"/>
    <lineage>
        <taxon>Bacteria</taxon>
        <taxon>Pseudomonadati</taxon>
        <taxon>Pseudomonadota</taxon>
        <taxon>Alphaproteobacteria</taxon>
        <taxon>Hyphomonadales</taxon>
        <taxon>Hyphomonadaceae</taxon>
        <taxon>Ponticaulis</taxon>
    </lineage>
</organism>
<dbReference type="EMBL" id="JBHSSW010000004">
    <property type="protein sequence ID" value="MFC6197124.1"/>
    <property type="molecule type" value="Genomic_DNA"/>
</dbReference>
<evidence type="ECO:0008006" key="4">
    <source>
        <dbReference type="Google" id="ProtNLM"/>
    </source>
</evidence>
<keyword evidence="3" id="KW-1185">Reference proteome</keyword>
<proteinExistence type="predicted"/>
<feature type="signal peptide" evidence="1">
    <location>
        <begin position="1"/>
        <end position="19"/>
    </location>
</feature>
<evidence type="ECO:0000256" key="1">
    <source>
        <dbReference type="SAM" id="SignalP"/>
    </source>
</evidence>
<dbReference type="RefSeq" id="WP_377375545.1">
    <property type="nucleotide sequence ID" value="NZ_JBHSSW010000004.1"/>
</dbReference>
<feature type="chain" id="PRO_5047029371" description="DUF306 domain-containing protein" evidence="1">
    <location>
        <begin position="20"/>
        <end position="146"/>
    </location>
</feature>
<sequence length="146" mass="16015">MKYAIAMLVGAFACSHVAAADVCGQLETFAAAVETNTPNGLTDTPVLGANETECSAIMGLEEVGLGGMRKGVSSVECYWDNTDAETYSFDDVRDMAGHLHACPVLLFDRLEQYDDAIEYKFRYSNQTLFLLGNDESGMYLNIFRVE</sequence>
<comment type="caution">
    <text evidence="2">The sequence shown here is derived from an EMBL/GenBank/DDBJ whole genome shotgun (WGS) entry which is preliminary data.</text>
</comment>
<reference evidence="3" key="1">
    <citation type="journal article" date="2019" name="Int. J. Syst. Evol. Microbiol.">
        <title>The Global Catalogue of Microorganisms (GCM) 10K type strain sequencing project: providing services to taxonomists for standard genome sequencing and annotation.</title>
        <authorList>
            <consortium name="The Broad Institute Genomics Platform"/>
            <consortium name="The Broad Institute Genome Sequencing Center for Infectious Disease"/>
            <person name="Wu L."/>
            <person name="Ma J."/>
        </authorList>
    </citation>
    <scope>NUCLEOTIDE SEQUENCE [LARGE SCALE GENOMIC DNA]</scope>
    <source>
        <strain evidence="3">CGMCC-1.15741</strain>
    </source>
</reference>
<evidence type="ECO:0000313" key="2">
    <source>
        <dbReference type="EMBL" id="MFC6197124.1"/>
    </source>
</evidence>
<protein>
    <recommendedName>
        <fullName evidence="4">DUF306 domain-containing protein</fullName>
    </recommendedName>
</protein>
<accession>A0ABW1S6E9</accession>